<keyword evidence="6 10" id="KW-1133">Transmembrane helix</keyword>
<evidence type="ECO:0000256" key="8">
    <source>
        <dbReference type="ARBA" id="ARBA00023136"/>
    </source>
</evidence>
<feature type="transmembrane region" description="Helical" evidence="10">
    <location>
        <begin position="207"/>
        <end position="224"/>
    </location>
</feature>
<keyword evidence="3 10" id="KW-0808">Transferase</keyword>
<dbReference type="AlphaFoldDB" id="A0AAW1LX99"/>
<dbReference type="EC" id="2.3.1.199" evidence="10"/>
<reference evidence="11 12" key="1">
    <citation type="journal article" date="2024" name="BMC Genomics">
        <title>De novo assembly and annotation of Popillia japonica's genome with initial clues to its potential as an invasive pest.</title>
        <authorList>
            <person name="Cucini C."/>
            <person name="Boschi S."/>
            <person name="Funari R."/>
            <person name="Cardaioli E."/>
            <person name="Iannotti N."/>
            <person name="Marturano G."/>
            <person name="Paoli F."/>
            <person name="Bruttini M."/>
            <person name="Carapelli A."/>
            <person name="Frati F."/>
            <person name="Nardi F."/>
        </authorList>
    </citation>
    <scope>NUCLEOTIDE SEQUENCE [LARGE SCALE GENOMIC DNA]</scope>
    <source>
        <strain evidence="11">DMR45628</strain>
    </source>
</reference>
<dbReference type="GO" id="GO:0030148">
    <property type="term" value="P:sphingolipid biosynthetic process"/>
    <property type="evidence" value="ECO:0007669"/>
    <property type="project" value="TreeGrafter"/>
</dbReference>
<keyword evidence="5 10" id="KW-0276">Fatty acid metabolism</keyword>
<dbReference type="GO" id="GO:0042761">
    <property type="term" value="P:very long-chain fatty acid biosynthetic process"/>
    <property type="evidence" value="ECO:0007669"/>
    <property type="project" value="TreeGrafter"/>
</dbReference>
<dbReference type="InterPro" id="IPR030457">
    <property type="entry name" value="ELO_CS"/>
</dbReference>
<sequence length="271" mass="31402">MALAIKALLNFHDYALDNWRDARVDDWPLMSSCWSVVAIVAVYLYIVFNLGPKFMENRKPFELKWVLIGYNIFQVLYCLVILVLVCIYVIPHHNVICAAVDTSTPHGLIAAKLAWAYFLSKIIDLLDTVFFVLRKKDNQITFLHVYHHAGMVVLTWIGCRFIPGGSSLNLGILNTFVHAFMYSYYLASVWDKKYARNLWLKKQITHLQMIQFALVAISYSLVLIGEDCGYPKFICIFIIPQNLFMFYMFGDFYFKSYIRPLKAAANSKKED</sequence>
<evidence type="ECO:0000256" key="4">
    <source>
        <dbReference type="ARBA" id="ARBA00022692"/>
    </source>
</evidence>
<gene>
    <name evidence="11" type="ORF">QE152_g9870</name>
</gene>
<comment type="caution">
    <text evidence="11">The sequence shown here is derived from an EMBL/GenBank/DDBJ whole genome shotgun (WGS) entry which is preliminary data.</text>
</comment>
<dbReference type="InterPro" id="IPR002076">
    <property type="entry name" value="ELO_fam"/>
</dbReference>
<feature type="transmembrane region" description="Helical" evidence="10">
    <location>
        <begin position="68"/>
        <end position="90"/>
    </location>
</feature>
<evidence type="ECO:0000256" key="6">
    <source>
        <dbReference type="ARBA" id="ARBA00022989"/>
    </source>
</evidence>
<dbReference type="Proteomes" id="UP001458880">
    <property type="component" value="Unassembled WGS sequence"/>
</dbReference>
<dbReference type="PANTHER" id="PTHR11157">
    <property type="entry name" value="FATTY ACID ACYL TRANSFERASE-RELATED"/>
    <property type="match status" value="1"/>
</dbReference>
<evidence type="ECO:0000313" key="12">
    <source>
        <dbReference type="Proteomes" id="UP001458880"/>
    </source>
</evidence>
<proteinExistence type="inferred from homology"/>
<keyword evidence="8 10" id="KW-0472">Membrane</keyword>
<dbReference type="PROSITE" id="PS01188">
    <property type="entry name" value="ELO"/>
    <property type="match status" value="1"/>
</dbReference>
<evidence type="ECO:0000313" key="11">
    <source>
        <dbReference type="EMBL" id="KAK9738409.1"/>
    </source>
</evidence>
<protein>
    <recommendedName>
        <fullName evidence="10">Elongation of very long chain fatty acids protein</fullName>
        <ecNumber evidence="10">2.3.1.199</ecNumber>
    </recommendedName>
    <alternativeName>
        <fullName evidence="10">Very-long-chain 3-oxoacyl-CoA synthase</fullName>
    </alternativeName>
</protein>
<feature type="transmembrane region" description="Helical" evidence="10">
    <location>
        <begin position="169"/>
        <end position="187"/>
    </location>
</feature>
<keyword evidence="2 10" id="KW-0444">Lipid biosynthesis</keyword>
<keyword evidence="12" id="KW-1185">Reference proteome</keyword>
<feature type="transmembrane region" description="Helical" evidence="10">
    <location>
        <begin position="230"/>
        <end position="249"/>
    </location>
</feature>
<dbReference type="GO" id="GO:0034625">
    <property type="term" value="P:fatty acid elongation, monounsaturated fatty acid"/>
    <property type="evidence" value="ECO:0007669"/>
    <property type="project" value="TreeGrafter"/>
</dbReference>
<dbReference type="EMBL" id="JASPKY010000087">
    <property type="protein sequence ID" value="KAK9738409.1"/>
    <property type="molecule type" value="Genomic_DNA"/>
</dbReference>
<comment type="similarity">
    <text evidence="10">Belongs to the ELO family.</text>
</comment>
<evidence type="ECO:0000256" key="3">
    <source>
        <dbReference type="ARBA" id="ARBA00022679"/>
    </source>
</evidence>
<feature type="transmembrane region" description="Helical" evidence="10">
    <location>
        <begin position="27"/>
        <end position="48"/>
    </location>
</feature>
<dbReference type="PANTHER" id="PTHR11157:SF21">
    <property type="entry name" value="ELONGATION OF VERY LONG CHAIN FATTY ACIDS PROTEIN"/>
    <property type="match status" value="1"/>
</dbReference>
<dbReference type="GO" id="GO:0019367">
    <property type="term" value="P:fatty acid elongation, saturated fatty acid"/>
    <property type="evidence" value="ECO:0007669"/>
    <property type="project" value="TreeGrafter"/>
</dbReference>
<comment type="subcellular location">
    <subcellularLocation>
        <location evidence="1">Membrane</location>
        <topology evidence="1">Multi-pass membrane protein</topology>
    </subcellularLocation>
</comment>
<feature type="transmembrane region" description="Helical" evidence="10">
    <location>
        <begin position="145"/>
        <end position="163"/>
    </location>
</feature>
<dbReference type="Pfam" id="PF01151">
    <property type="entry name" value="ELO"/>
    <property type="match status" value="1"/>
</dbReference>
<evidence type="ECO:0000256" key="1">
    <source>
        <dbReference type="ARBA" id="ARBA00004141"/>
    </source>
</evidence>
<dbReference type="GO" id="GO:0005789">
    <property type="term" value="C:endoplasmic reticulum membrane"/>
    <property type="evidence" value="ECO:0007669"/>
    <property type="project" value="TreeGrafter"/>
</dbReference>
<evidence type="ECO:0000256" key="9">
    <source>
        <dbReference type="ARBA" id="ARBA00023160"/>
    </source>
</evidence>
<evidence type="ECO:0000256" key="10">
    <source>
        <dbReference type="RuleBase" id="RU361115"/>
    </source>
</evidence>
<evidence type="ECO:0000256" key="2">
    <source>
        <dbReference type="ARBA" id="ARBA00022516"/>
    </source>
</evidence>
<keyword evidence="9 10" id="KW-0275">Fatty acid biosynthesis</keyword>
<accession>A0AAW1LX99</accession>
<evidence type="ECO:0000256" key="7">
    <source>
        <dbReference type="ARBA" id="ARBA00023098"/>
    </source>
</evidence>
<dbReference type="GO" id="GO:0034626">
    <property type="term" value="P:fatty acid elongation, polyunsaturated fatty acid"/>
    <property type="evidence" value="ECO:0007669"/>
    <property type="project" value="TreeGrafter"/>
</dbReference>
<comment type="catalytic activity">
    <reaction evidence="10">
        <text>a very-long-chain acyl-CoA + malonyl-CoA + H(+) = a very-long-chain 3-oxoacyl-CoA + CO2 + CoA</text>
        <dbReference type="Rhea" id="RHEA:32727"/>
        <dbReference type="ChEBI" id="CHEBI:15378"/>
        <dbReference type="ChEBI" id="CHEBI:16526"/>
        <dbReference type="ChEBI" id="CHEBI:57287"/>
        <dbReference type="ChEBI" id="CHEBI:57384"/>
        <dbReference type="ChEBI" id="CHEBI:90725"/>
        <dbReference type="ChEBI" id="CHEBI:90736"/>
        <dbReference type="EC" id="2.3.1.199"/>
    </reaction>
</comment>
<dbReference type="GO" id="GO:0009922">
    <property type="term" value="F:fatty acid elongase activity"/>
    <property type="evidence" value="ECO:0007669"/>
    <property type="project" value="UniProtKB-EC"/>
</dbReference>
<keyword evidence="7 10" id="KW-0443">Lipid metabolism</keyword>
<organism evidence="11 12">
    <name type="scientific">Popillia japonica</name>
    <name type="common">Japanese beetle</name>
    <dbReference type="NCBI Taxonomy" id="7064"/>
    <lineage>
        <taxon>Eukaryota</taxon>
        <taxon>Metazoa</taxon>
        <taxon>Ecdysozoa</taxon>
        <taxon>Arthropoda</taxon>
        <taxon>Hexapoda</taxon>
        <taxon>Insecta</taxon>
        <taxon>Pterygota</taxon>
        <taxon>Neoptera</taxon>
        <taxon>Endopterygota</taxon>
        <taxon>Coleoptera</taxon>
        <taxon>Polyphaga</taxon>
        <taxon>Scarabaeiformia</taxon>
        <taxon>Scarabaeidae</taxon>
        <taxon>Rutelinae</taxon>
        <taxon>Popillia</taxon>
    </lineage>
</organism>
<keyword evidence="4 10" id="KW-0812">Transmembrane</keyword>
<evidence type="ECO:0000256" key="5">
    <source>
        <dbReference type="ARBA" id="ARBA00022832"/>
    </source>
</evidence>
<name>A0AAW1LX99_POPJA</name>